<evidence type="ECO:0000313" key="3">
    <source>
        <dbReference type="EMBL" id="CDQ72207.1"/>
    </source>
</evidence>
<dbReference type="KEGG" id="omy:110528561"/>
<reference evidence="4 6" key="3">
    <citation type="submission" date="2020-07" db="EMBL/GenBank/DDBJ databases">
        <title>A long reads based de novo assembly of the rainbow trout Arlee double haploid line genome.</title>
        <authorList>
            <person name="Gao G."/>
            <person name="Palti Y."/>
        </authorList>
    </citation>
    <scope>NUCLEOTIDE SEQUENCE [LARGE SCALE GENOMIC DNA]</scope>
</reference>
<sequence length="245" mass="27656">MNRWRRSVDEIQARKRQVTECERALEALCKVTACFQQMAISIGSNSDGSFLREEMDETRALAHRICTGLHRRLVSLLTERATEPGQEDQLQVQRLWVLFLTGLENLQQDLHKASDLIDRFPLKQRNDRRALVNTGATDGVTGVSARAASVQTPWLAVEVEQNPDLKTHITQIDTLVKEMLQKVSIPFWAVEATQEAWVEGAQSQDAAHDQDETLEEMMVVSQDDQMPGCCQPLNCKLGCMFCLST</sequence>
<reference evidence="3" key="2">
    <citation type="submission" date="2014-03" db="EMBL/GenBank/DDBJ databases">
        <authorList>
            <person name="Genoscope - CEA"/>
        </authorList>
    </citation>
    <scope>NUCLEOTIDE SEQUENCE</scope>
</reference>
<reference evidence="4" key="4">
    <citation type="submission" date="2025-05" db="UniProtKB">
        <authorList>
            <consortium name="Ensembl"/>
        </authorList>
    </citation>
    <scope>IDENTIFICATION</scope>
</reference>
<evidence type="ECO:0000313" key="5">
    <source>
        <dbReference type="Proteomes" id="UP000193380"/>
    </source>
</evidence>
<gene>
    <name evidence="4" type="primary">zgc:109913</name>
    <name evidence="3" type="ORF">GSONMT00001881001</name>
</gene>
<dbReference type="GO" id="GO:0009968">
    <property type="term" value="P:negative regulation of signal transduction"/>
    <property type="evidence" value="ECO:0007669"/>
    <property type="project" value="UniProtKB-KW"/>
</dbReference>
<evidence type="ECO:0000313" key="4">
    <source>
        <dbReference type="Ensembl" id="ENSOMYP00000051309.1"/>
    </source>
</evidence>
<dbReference type="PANTHER" id="PTHR21029">
    <property type="entry name" value="R-SEVEN BINDING PROTEIN (R7BP) HOMOLOG"/>
    <property type="match status" value="1"/>
</dbReference>
<dbReference type="RefSeq" id="XP_036840055.1">
    <property type="nucleotide sequence ID" value="XM_036984160.1"/>
</dbReference>
<name>A0A060WYY9_ONCMY</name>
<dbReference type="PaxDb" id="8022-A0A060WYY9"/>
<accession>A0A060WYY9</accession>
<proteinExistence type="inferred from homology"/>
<keyword evidence="2" id="KW-0734">Signal transduction inhibitor</keyword>
<evidence type="ECO:0000256" key="2">
    <source>
        <dbReference type="ARBA" id="ARBA00022700"/>
    </source>
</evidence>
<reference evidence="3" key="1">
    <citation type="journal article" date="2014" name="Nat. Commun.">
        <title>The rainbow trout genome provides novel insights into evolution after whole-genome duplication in vertebrates.</title>
        <authorList>
            <person name="Berthelot C."/>
            <person name="Brunet F."/>
            <person name="Chalopin D."/>
            <person name="Juanchich A."/>
            <person name="Bernard M."/>
            <person name="Noel B."/>
            <person name="Bento P."/>
            <person name="Da Silva C."/>
            <person name="Labadie K."/>
            <person name="Alberti A."/>
            <person name="Aury J.M."/>
            <person name="Louis A."/>
            <person name="Dehais P."/>
            <person name="Bardou P."/>
            <person name="Montfort J."/>
            <person name="Klopp C."/>
            <person name="Cabau C."/>
            <person name="Gaspin C."/>
            <person name="Thorgaard G.H."/>
            <person name="Boussaha M."/>
            <person name="Quillet E."/>
            <person name="Guyomard R."/>
            <person name="Galiana D."/>
            <person name="Bobe J."/>
            <person name="Volff J.N."/>
            <person name="Genet C."/>
            <person name="Wincker P."/>
            <person name="Jaillon O."/>
            <person name="Roest Crollius H."/>
            <person name="Guiguen Y."/>
        </authorList>
    </citation>
    <scope>NUCLEOTIDE SEQUENCE [LARGE SCALE GENOMIC DNA]</scope>
</reference>
<evidence type="ECO:0000313" key="6">
    <source>
        <dbReference type="Proteomes" id="UP000694395"/>
    </source>
</evidence>
<organism evidence="3 5">
    <name type="scientific">Oncorhynchus mykiss</name>
    <name type="common">Rainbow trout</name>
    <name type="synonym">Salmo gairdneri</name>
    <dbReference type="NCBI Taxonomy" id="8022"/>
    <lineage>
        <taxon>Eukaryota</taxon>
        <taxon>Metazoa</taxon>
        <taxon>Chordata</taxon>
        <taxon>Craniata</taxon>
        <taxon>Vertebrata</taxon>
        <taxon>Euteleostomi</taxon>
        <taxon>Actinopterygii</taxon>
        <taxon>Neopterygii</taxon>
        <taxon>Teleostei</taxon>
        <taxon>Protacanthopterygii</taxon>
        <taxon>Salmoniformes</taxon>
        <taxon>Salmonidae</taxon>
        <taxon>Salmoninae</taxon>
        <taxon>Oncorhynchus</taxon>
    </lineage>
</organism>
<protein>
    <submittedName>
        <fullName evidence="4">Zgc:109913</fullName>
    </submittedName>
</protein>
<dbReference type="Ensembl" id="ENSOMYT00000055783.2">
    <property type="protein sequence ID" value="ENSOMYP00000051309.1"/>
    <property type="gene ID" value="ENSOMYG00000023373.2"/>
</dbReference>
<dbReference type="OrthoDB" id="8062037at2759"/>
<dbReference type="AlphaFoldDB" id="A0A060WYY9"/>
<comment type="similarity">
    <text evidence="1">Belongs to the RGS7BP/RGS9BP family.</text>
</comment>
<dbReference type="Proteomes" id="UP000193380">
    <property type="component" value="Unassembled WGS sequence"/>
</dbReference>
<dbReference type="GeneTree" id="ENSGT00940000153725"/>
<dbReference type="GeneID" id="110528561"/>
<dbReference type="InterPro" id="IPR026512">
    <property type="entry name" value="RGS7BP/RGS9BP"/>
</dbReference>
<dbReference type="EMBL" id="FR904817">
    <property type="protein sequence ID" value="CDQ72207.1"/>
    <property type="molecule type" value="Genomic_DNA"/>
</dbReference>
<keyword evidence="6" id="KW-1185">Reference proteome</keyword>
<evidence type="ECO:0000256" key="1">
    <source>
        <dbReference type="ARBA" id="ARBA00007457"/>
    </source>
</evidence>
<dbReference type="Proteomes" id="UP000694395">
    <property type="component" value="Chromosome 7"/>
</dbReference>